<dbReference type="GO" id="GO:0003917">
    <property type="term" value="F:DNA topoisomerase type I (single strand cut, ATP-independent) activity"/>
    <property type="evidence" value="ECO:0007669"/>
    <property type="project" value="InterPro"/>
</dbReference>
<dbReference type="GO" id="GO:0006265">
    <property type="term" value="P:DNA topological change"/>
    <property type="evidence" value="ECO:0007669"/>
    <property type="project" value="InterPro"/>
</dbReference>
<dbReference type="PANTHER" id="PTHR42785:SF1">
    <property type="entry name" value="DNA TOPOISOMERASE"/>
    <property type="match status" value="1"/>
</dbReference>
<dbReference type="InterPro" id="IPR013498">
    <property type="entry name" value="Topo_IA_Znf"/>
</dbReference>
<keyword evidence="3" id="KW-1185">Reference proteome</keyword>
<dbReference type="PANTHER" id="PTHR42785">
    <property type="entry name" value="DNA TOPOISOMERASE, TYPE IA, CORE"/>
    <property type="match status" value="1"/>
</dbReference>
<dbReference type="GO" id="GO:0005694">
    <property type="term" value="C:chromosome"/>
    <property type="evidence" value="ECO:0007669"/>
    <property type="project" value="InterPro"/>
</dbReference>
<gene>
    <name evidence="2" type="ORF">CWE13_11500</name>
</gene>
<feature type="domain" description="DNA topoisomerase type IA zn finger" evidence="1">
    <location>
        <begin position="113"/>
        <end position="148"/>
    </location>
</feature>
<comment type="caution">
    <text evidence="2">The sequence shown here is derived from an EMBL/GenBank/DDBJ whole genome shotgun (WGS) entry which is preliminary data.</text>
</comment>
<organism evidence="2 3">
    <name type="scientific">Aliidiomarina shirensis</name>
    <dbReference type="NCBI Taxonomy" id="1048642"/>
    <lineage>
        <taxon>Bacteria</taxon>
        <taxon>Pseudomonadati</taxon>
        <taxon>Pseudomonadota</taxon>
        <taxon>Gammaproteobacteria</taxon>
        <taxon>Alteromonadales</taxon>
        <taxon>Idiomarinaceae</taxon>
        <taxon>Aliidiomarina</taxon>
    </lineage>
</organism>
<dbReference type="Gene3D" id="3.30.65.10">
    <property type="entry name" value="Bacterial Topoisomerase I, domain 1"/>
    <property type="match status" value="3"/>
</dbReference>
<dbReference type="InterPro" id="IPR000380">
    <property type="entry name" value="Topo_IA"/>
</dbReference>
<dbReference type="RefSeq" id="WP_126808751.1">
    <property type="nucleotide sequence ID" value="NZ_PIPP01000006.1"/>
</dbReference>
<feature type="domain" description="DNA topoisomerase type IA zn finger" evidence="1">
    <location>
        <begin position="153"/>
        <end position="170"/>
    </location>
</feature>
<feature type="domain" description="DNA topoisomerase type IA zn finger" evidence="1">
    <location>
        <begin position="18"/>
        <end position="53"/>
    </location>
</feature>
<accession>A0A432WPD2</accession>
<dbReference type="Pfam" id="PF01396">
    <property type="entry name" value="Zn_ribbon_Top1"/>
    <property type="match status" value="4"/>
</dbReference>
<dbReference type="AlphaFoldDB" id="A0A432WPD2"/>
<reference evidence="3" key="1">
    <citation type="journal article" date="2018" name="Front. Microbiol.">
        <title>Genome-Based Analysis Reveals the Taxonomy and Diversity of the Family Idiomarinaceae.</title>
        <authorList>
            <person name="Liu Y."/>
            <person name="Lai Q."/>
            <person name="Shao Z."/>
        </authorList>
    </citation>
    <scope>NUCLEOTIDE SEQUENCE [LARGE SCALE GENOMIC DNA]</scope>
    <source>
        <strain evidence="3">AIS</strain>
    </source>
</reference>
<evidence type="ECO:0000313" key="3">
    <source>
        <dbReference type="Proteomes" id="UP000286934"/>
    </source>
</evidence>
<evidence type="ECO:0000259" key="1">
    <source>
        <dbReference type="Pfam" id="PF01396"/>
    </source>
</evidence>
<dbReference type="OrthoDB" id="6412825at2"/>
<dbReference type="GO" id="GO:0003677">
    <property type="term" value="F:DNA binding"/>
    <property type="evidence" value="ECO:0007669"/>
    <property type="project" value="InterPro"/>
</dbReference>
<feature type="domain" description="DNA topoisomerase type IA zn finger" evidence="1">
    <location>
        <begin position="65"/>
        <end position="97"/>
    </location>
</feature>
<name>A0A432WPD2_9GAMM</name>
<evidence type="ECO:0000313" key="2">
    <source>
        <dbReference type="EMBL" id="RUO35547.1"/>
    </source>
</evidence>
<sequence>MTSSELFNSPERTDVRAEPCPRCNSAVKLKHIGSNSFWGCSNYPQCDYTQSLHEAGDFEPQALPGEECPECGAGLLLKKGRYGLFIGCSAFPKCHFMLDPTADKTPNREPIPCPECKTGHLQTRTNRYGKQFHACDRYPKCKYALNEEPVAQPCPDCGWPLLVKRDSAAGVRLRCPQKQCGYKSDPI</sequence>
<dbReference type="SUPFAM" id="SSF57783">
    <property type="entry name" value="Zinc beta-ribbon"/>
    <property type="match status" value="2"/>
</dbReference>
<protein>
    <recommendedName>
        <fullName evidence="1">DNA topoisomerase type IA zn finger domain-containing protein</fullName>
    </recommendedName>
</protein>
<proteinExistence type="predicted"/>
<dbReference type="EMBL" id="PIPP01000006">
    <property type="protein sequence ID" value="RUO35547.1"/>
    <property type="molecule type" value="Genomic_DNA"/>
</dbReference>
<dbReference type="Proteomes" id="UP000286934">
    <property type="component" value="Unassembled WGS sequence"/>
</dbReference>